<gene>
    <name evidence="7" type="ORF">K431DRAFT_282030</name>
</gene>
<name>A0A9P4QCB6_9PEZI</name>
<dbReference type="OrthoDB" id="2219495at2759"/>
<comment type="caution">
    <text evidence="7">The sequence shown here is derived from an EMBL/GenBank/DDBJ whole genome shotgun (WGS) entry which is preliminary data.</text>
</comment>
<dbReference type="Pfam" id="PF01266">
    <property type="entry name" value="DAO"/>
    <property type="match status" value="1"/>
</dbReference>
<evidence type="ECO:0000313" key="7">
    <source>
        <dbReference type="EMBL" id="KAF2724607.1"/>
    </source>
</evidence>
<keyword evidence="3" id="KW-0285">Flavoprotein</keyword>
<keyword evidence="4" id="KW-0274">FAD</keyword>
<evidence type="ECO:0000256" key="2">
    <source>
        <dbReference type="ARBA" id="ARBA00010989"/>
    </source>
</evidence>
<dbReference type="PANTHER" id="PTHR10961:SF15">
    <property type="entry name" value="FAD DEPENDENT OXIDOREDUCTASE DOMAIN-CONTAINING PROTEIN"/>
    <property type="match status" value="1"/>
</dbReference>
<keyword evidence="8" id="KW-1185">Reference proteome</keyword>
<reference evidence="7" key="1">
    <citation type="journal article" date="2020" name="Stud. Mycol.">
        <title>101 Dothideomycetes genomes: a test case for predicting lifestyles and emergence of pathogens.</title>
        <authorList>
            <person name="Haridas S."/>
            <person name="Albert R."/>
            <person name="Binder M."/>
            <person name="Bloem J."/>
            <person name="Labutti K."/>
            <person name="Salamov A."/>
            <person name="Andreopoulos B."/>
            <person name="Baker S."/>
            <person name="Barry K."/>
            <person name="Bills G."/>
            <person name="Bluhm B."/>
            <person name="Cannon C."/>
            <person name="Castanera R."/>
            <person name="Culley D."/>
            <person name="Daum C."/>
            <person name="Ezra D."/>
            <person name="Gonzalez J."/>
            <person name="Henrissat B."/>
            <person name="Kuo A."/>
            <person name="Liang C."/>
            <person name="Lipzen A."/>
            <person name="Lutzoni F."/>
            <person name="Magnuson J."/>
            <person name="Mondo S."/>
            <person name="Nolan M."/>
            <person name="Ohm R."/>
            <person name="Pangilinan J."/>
            <person name="Park H.-J."/>
            <person name="Ramirez L."/>
            <person name="Alfaro M."/>
            <person name="Sun H."/>
            <person name="Tritt A."/>
            <person name="Yoshinaga Y."/>
            <person name="Zwiers L.-H."/>
            <person name="Turgeon B."/>
            <person name="Goodwin S."/>
            <person name="Spatafora J."/>
            <person name="Crous P."/>
            <person name="Grigoriev I."/>
        </authorList>
    </citation>
    <scope>NUCLEOTIDE SEQUENCE</scope>
    <source>
        <strain evidence="7">CBS 116435</strain>
    </source>
</reference>
<protein>
    <submittedName>
        <fullName evidence="7">Sarcosine oxidase</fullName>
    </submittedName>
</protein>
<comment type="similarity">
    <text evidence="2">Belongs to the MSOX/MTOX family.</text>
</comment>
<evidence type="ECO:0000256" key="3">
    <source>
        <dbReference type="ARBA" id="ARBA00022630"/>
    </source>
</evidence>
<evidence type="ECO:0000256" key="4">
    <source>
        <dbReference type="ARBA" id="ARBA00022827"/>
    </source>
</evidence>
<comment type="cofactor">
    <cofactor evidence="1">
        <name>FAD</name>
        <dbReference type="ChEBI" id="CHEBI:57692"/>
    </cofactor>
</comment>
<dbReference type="InterPro" id="IPR045170">
    <property type="entry name" value="MTOX"/>
</dbReference>
<feature type="domain" description="FAD dependent oxidoreductase" evidence="6">
    <location>
        <begin position="17"/>
        <end position="439"/>
    </location>
</feature>
<organism evidence="7 8">
    <name type="scientific">Polychaeton citri CBS 116435</name>
    <dbReference type="NCBI Taxonomy" id="1314669"/>
    <lineage>
        <taxon>Eukaryota</taxon>
        <taxon>Fungi</taxon>
        <taxon>Dikarya</taxon>
        <taxon>Ascomycota</taxon>
        <taxon>Pezizomycotina</taxon>
        <taxon>Dothideomycetes</taxon>
        <taxon>Dothideomycetidae</taxon>
        <taxon>Capnodiales</taxon>
        <taxon>Capnodiaceae</taxon>
        <taxon>Polychaeton</taxon>
    </lineage>
</organism>
<dbReference type="EMBL" id="MU003771">
    <property type="protein sequence ID" value="KAF2724607.1"/>
    <property type="molecule type" value="Genomic_DNA"/>
</dbReference>
<proteinExistence type="inferred from homology"/>
<sequence>MAPVLQTPPSKTSPINIVGAGIFGLSTALNLAERGYSNVCVFDRQPYDETEYSYLKGADAASADINKIIRSAYGGVSIYQELSLEAIDGWEAWNHRIASGSSVPPGMTASDRVFIPNGNLIMTDSDILPAFDLASVQSMEAAGHKDTQLITTDPRHLDLARSRGFAFALDPFRREEKGKSNVAVLDTTGGTAVADKACRFALHEARKLGVRFMFGPEIGALDSLCYESDSRTKVNGLRTTDGKTHPAAMTILACGGWTPSILPRLDGFCEATAGSVFLIKVPRESKLWSRLSSDNFPSWQYKMRDGSEGGLYGFALDDQGFLKIGYRGTKYTNPITQVDGKERSVPVTRWSTPTSDGKTLTSIPQQAFTVVQRFLKDHLPELADEGLDITTTRVCWYNDSFDNHLLVDRVPEVEGLMVATAGSGHAFKYLPVIGKYVADVMEFIDLERPSIQAWKWREQGSTAPANILMEGSSGKRALGNIPLISDASFGTAAPKSRL</sequence>
<accession>A0A9P4QCB6</accession>
<dbReference type="Gene3D" id="3.50.50.60">
    <property type="entry name" value="FAD/NAD(P)-binding domain"/>
    <property type="match status" value="1"/>
</dbReference>
<dbReference type="GO" id="GO:0008115">
    <property type="term" value="F:sarcosine oxidase activity"/>
    <property type="evidence" value="ECO:0007669"/>
    <property type="project" value="TreeGrafter"/>
</dbReference>
<dbReference type="PANTHER" id="PTHR10961">
    <property type="entry name" value="PEROXISOMAL SARCOSINE OXIDASE"/>
    <property type="match status" value="1"/>
</dbReference>
<evidence type="ECO:0000313" key="8">
    <source>
        <dbReference type="Proteomes" id="UP000799441"/>
    </source>
</evidence>
<dbReference type="Proteomes" id="UP000799441">
    <property type="component" value="Unassembled WGS sequence"/>
</dbReference>
<dbReference type="GO" id="GO:0050660">
    <property type="term" value="F:flavin adenine dinucleotide binding"/>
    <property type="evidence" value="ECO:0007669"/>
    <property type="project" value="InterPro"/>
</dbReference>
<evidence type="ECO:0000256" key="1">
    <source>
        <dbReference type="ARBA" id="ARBA00001974"/>
    </source>
</evidence>
<dbReference type="AlphaFoldDB" id="A0A9P4QCB6"/>
<dbReference type="SUPFAM" id="SSF51905">
    <property type="entry name" value="FAD/NAD(P)-binding domain"/>
    <property type="match status" value="1"/>
</dbReference>
<dbReference type="InterPro" id="IPR006076">
    <property type="entry name" value="FAD-dep_OxRdtase"/>
</dbReference>
<keyword evidence="5" id="KW-0560">Oxidoreductase</keyword>
<evidence type="ECO:0000256" key="5">
    <source>
        <dbReference type="ARBA" id="ARBA00023002"/>
    </source>
</evidence>
<evidence type="ECO:0000259" key="6">
    <source>
        <dbReference type="Pfam" id="PF01266"/>
    </source>
</evidence>
<dbReference type="InterPro" id="IPR036188">
    <property type="entry name" value="FAD/NAD-bd_sf"/>
</dbReference>
<dbReference type="Gene3D" id="3.30.9.10">
    <property type="entry name" value="D-Amino Acid Oxidase, subunit A, domain 2"/>
    <property type="match status" value="1"/>
</dbReference>